<feature type="transmembrane region" description="Helical" evidence="2">
    <location>
        <begin position="108"/>
        <end position="124"/>
    </location>
</feature>
<keyword evidence="2" id="KW-0812">Transmembrane</keyword>
<accession>A0ABW2RFI6</accession>
<dbReference type="SUPFAM" id="SSF103473">
    <property type="entry name" value="MFS general substrate transporter"/>
    <property type="match status" value="1"/>
</dbReference>
<dbReference type="InterPro" id="IPR011701">
    <property type="entry name" value="MFS"/>
</dbReference>
<dbReference type="Pfam" id="PF07690">
    <property type="entry name" value="MFS_1"/>
    <property type="match status" value="1"/>
</dbReference>
<protein>
    <submittedName>
        <fullName evidence="3">MFS transporter</fullName>
    </submittedName>
</protein>
<feature type="transmembrane region" description="Helical" evidence="2">
    <location>
        <begin position="76"/>
        <end position="96"/>
    </location>
</feature>
<keyword evidence="4" id="KW-1185">Reference proteome</keyword>
<feature type="transmembrane region" description="Helical" evidence="2">
    <location>
        <begin position="17"/>
        <end position="35"/>
    </location>
</feature>
<keyword evidence="2" id="KW-1133">Transmembrane helix</keyword>
<keyword evidence="2" id="KW-0472">Membrane</keyword>
<dbReference type="Gene3D" id="1.20.1250.20">
    <property type="entry name" value="MFS general substrate transporter like domains"/>
    <property type="match status" value="1"/>
</dbReference>
<evidence type="ECO:0000313" key="4">
    <source>
        <dbReference type="Proteomes" id="UP001596500"/>
    </source>
</evidence>
<dbReference type="InterPro" id="IPR036259">
    <property type="entry name" value="MFS_trans_sf"/>
</dbReference>
<proteinExistence type="predicted"/>
<feature type="transmembrane region" description="Helical" evidence="2">
    <location>
        <begin position="41"/>
        <end position="64"/>
    </location>
</feature>
<dbReference type="EMBL" id="JBHTBW010000004">
    <property type="protein sequence ID" value="MFC7439759.1"/>
    <property type="molecule type" value="Genomic_DNA"/>
</dbReference>
<organism evidence="3 4">
    <name type="scientific">Laceyella putida</name>
    <dbReference type="NCBI Taxonomy" id="110101"/>
    <lineage>
        <taxon>Bacteria</taxon>
        <taxon>Bacillati</taxon>
        <taxon>Bacillota</taxon>
        <taxon>Bacilli</taxon>
        <taxon>Bacillales</taxon>
        <taxon>Thermoactinomycetaceae</taxon>
        <taxon>Laceyella</taxon>
    </lineage>
</organism>
<comment type="subcellular location">
    <subcellularLocation>
        <location evidence="1">Cell membrane</location>
        <topology evidence="1">Multi-pass membrane protein</topology>
    </subcellularLocation>
</comment>
<gene>
    <name evidence="3" type="ORF">ACFQNG_01080</name>
</gene>
<name>A0ABW2RFI6_9BACL</name>
<evidence type="ECO:0000313" key="3">
    <source>
        <dbReference type="EMBL" id="MFC7439759.1"/>
    </source>
</evidence>
<evidence type="ECO:0000256" key="2">
    <source>
        <dbReference type="SAM" id="Phobius"/>
    </source>
</evidence>
<comment type="caution">
    <text evidence="3">The sequence shown here is derived from an EMBL/GenBank/DDBJ whole genome shotgun (WGS) entry which is preliminary data.</text>
</comment>
<dbReference type="Proteomes" id="UP001596500">
    <property type="component" value="Unassembled WGS sequence"/>
</dbReference>
<reference evidence="4" key="1">
    <citation type="journal article" date="2019" name="Int. J. Syst. Evol. Microbiol.">
        <title>The Global Catalogue of Microorganisms (GCM) 10K type strain sequencing project: providing services to taxonomists for standard genome sequencing and annotation.</title>
        <authorList>
            <consortium name="The Broad Institute Genomics Platform"/>
            <consortium name="The Broad Institute Genome Sequencing Center for Infectious Disease"/>
            <person name="Wu L."/>
            <person name="Ma J."/>
        </authorList>
    </citation>
    <scope>NUCLEOTIDE SEQUENCE [LARGE SCALE GENOMIC DNA]</scope>
    <source>
        <strain evidence="4">CGMCC 1.12942</strain>
    </source>
</reference>
<evidence type="ECO:0000256" key="1">
    <source>
        <dbReference type="ARBA" id="ARBA00004651"/>
    </source>
</evidence>
<dbReference type="RefSeq" id="WP_379862943.1">
    <property type="nucleotide sequence ID" value="NZ_JBHTBW010000004.1"/>
</dbReference>
<sequence length="139" mass="15566">MAPWFGKRSDGFKGRRSIFVSTLVIASFLFALIPFNISFGIWLLILLGIQLTATVLTTVMDALASDIATQLSKKNVIMTLHSIATDLGAALGPLLLYFADSRFGVEGMYWGAAFILLLLSLRWWEPWRKNRQICGLIRK</sequence>